<accession>A0A2N0X5J1</accession>
<reference evidence="1 2" key="1">
    <citation type="submission" date="2017-12" db="EMBL/GenBank/DDBJ databases">
        <title>Corynebacterium mastitidis 16-1433 Genome.</title>
        <authorList>
            <person name="Gulvik C.A."/>
        </authorList>
    </citation>
    <scope>NUCLEOTIDE SEQUENCE [LARGE SCALE GENOMIC DNA]</scope>
    <source>
        <strain evidence="1 2">16-1433</strain>
    </source>
</reference>
<protein>
    <submittedName>
        <fullName evidence="1">DUF2617 domain-containing protein</fullName>
    </submittedName>
</protein>
<gene>
    <name evidence="1" type="ORF">CXB45_09550</name>
</gene>
<evidence type="ECO:0000313" key="2">
    <source>
        <dbReference type="Proteomes" id="UP000233249"/>
    </source>
</evidence>
<dbReference type="Proteomes" id="UP000233249">
    <property type="component" value="Unassembled WGS sequence"/>
</dbReference>
<proteinExistence type="predicted"/>
<dbReference type="STRING" id="1121365.GCA_000375365_00171"/>
<dbReference type="OrthoDB" id="4462506at2"/>
<organism evidence="1 2">
    <name type="scientific">Corynebacterium mastitidis</name>
    <dbReference type="NCBI Taxonomy" id="161890"/>
    <lineage>
        <taxon>Bacteria</taxon>
        <taxon>Bacillati</taxon>
        <taxon>Actinomycetota</taxon>
        <taxon>Actinomycetes</taxon>
        <taxon>Mycobacteriales</taxon>
        <taxon>Corynebacteriaceae</taxon>
        <taxon>Corynebacterium</taxon>
    </lineage>
</organism>
<dbReference type="EMBL" id="PJAF01000033">
    <property type="protein sequence ID" value="PKF67960.1"/>
    <property type="molecule type" value="Genomic_DNA"/>
</dbReference>
<dbReference type="RefSeq" id="WP_101174221.1">
    <property type="nucleotide sequence ID" value="NZ_JAKRKB010000004.1"/>
</dbReference>
<evidence type="ECO:0000313" key="1">
    <source>
        <dbReference type="EMBL" id="PKF67960.1"/>
    </source>
</evidence>
<name>A0A2N0X5J1_9CORY</name>
<dbReference type="InterPro" id="IPR024486">
    <property type="entry name" value="DUF2617"/>
</dbReference>
<dbReference type="AlphaFoldDB" id="A0A2N0X5J1"/>
<dbReference type="Pfam" id="PF10936">
    <property type="entry name" value="DUF2617"/>
    <property type="match status" value="1"/>
</dbReference>
<sequence>MSRVMDAAIAPADVRAEDLALRLDGPPPEALAERVVRRGEHRLHLAVLGASHAASLYGPGGLVLREEISTSAPQGVRPLPSSWRRGGYRLEVDIARGADCAREARDLLVEEEWLVVRFPGAGEYHLTALRCGGEGHRWWWATRHYYPEQRTIVATRSEVTV</sequence>
<comment type="caution">
    <text evidence="1">The sequence shown here is derived from an EMBL/GenBank/DDBJ whole genome shotgun (WGS) entry which is preliminary data.</text>
</comment>